<dbReference type="OrthoDB" id="422106at2759"/>
<dbReference type="Pfam" id="PF10309">
    <property type="entry name" value="NCBP3"/>
    <property type="match status" value="1"/>
</dbReference>
<evidence type="ECO:0008006" key="4">
    <source>
        <dbReference type="Google" id="ProtNLM"/>
    </source>
</evidence>
<reference evidence="2" key="3">
    <citation type="submission" date="2022-06" db="UniProtKB">
        <authorList>
            <consortium name="EnsemblMetazoa"/>
        </authorList>
    </citation>
    <scope>IDENTIFICATION</scope>
</reference>
<dbReference type="GO" id="GO:0003729">
    <property type="term" value="F:mRNA binding"/>
    <property type="evidence" value="ECO:0007669"/>
    <property type="project" value="InterPro"/>
</dbReference>
<evidence type="ECO:0000313" key="1">
    <source>
        <dbReference type="EMBL" id="KAF7495990.1"/>
    </source>
</evidence>
<keyword evidence="3" id="KW-1185">Reference proteome</keyword>
<dbReference type="EMBL" id="WVUK01000043">
    <property type="protein sequence ID" value="KAF7495990.1"/>
    <property type="molecule type" value="Genomic_DNA"/>
</dbReference>
<name>A0A834VHE8_SARSC</name>
<evidence type="ECO:0000313" key="3">
    <source>
        <dbReference type="Proteomes" id="UP000070412"/>
    </source>
</evidence>
<reference evidence="1" key="2">
    <citation type="submission" date="2020-01" db="EMBL/GenBank/DDBJ databases">
        <authorList>
            <person name="Korhonen P.K.K."/>
            <person name="Guangxu M.G."/>
            <person name="Wang T.W."/>
            <person name="Stroehlein A.J.S."/>
            <person name="Young N.D."/>
            <person name="Ang C.-S.A."/>
            <person name="Fernando D.W.F."/>
            <person name="Lu H.L."/>
            <person name="Taylor S.T."/>
            <person name="Ehtesham M.E.M."/>
            <person name="Najaraj S.H.N."/>
            <person name="Harsha G.H.G."/>
            <person name="Madugundu A.M."/>
            <person name="Renuse S.R."/>
            <person name="Holt D.H."/>
            <person name="Pandey A.P."/>
            <person name="Papenfuss A.P."/>
            <person name="Gasser R.B.G."/>
            <person name="Fischer K.F."/>
        </authorList>
    </citation>
    <scope>NUCLEOTIDE SEQUENCE</scope>
    <source>
        <strain evidence="1">SSS_KF_BRIS2020</strain>
    </source>
</reference>
<dbReference type="EnsemblMetazoa" id="SSS_5749s_mrna">
    <property type="protein sequence ID" value="KAF7495990.1"/>
    <property type="gene ID" value="SSS_5749"/>
</dbReference>
<protein>
    <recommendedName>
        <fullName evidence="4">Nuclear cap-binding protein subunit 3</fullName>
    </recommendedName>
</protein>
<dbReference type="Proteomes" id="UP000070412">
    <property type="component" value="Unassembled WGS sequence"/>
</dbReference>
<sequence>MENDLFRLFEISNEEIRKPFSKWKLNVLNVRGVDHFSSDEVYQYFHRKPHSIEWLSDITCNVEFTTIEEACECLYDLAEAIVINKNDTDWTVYGFIENPIKLPIKFSSELPVPIPPNYRYILGKKHSKKPILIRFATIFDRKCSNNLTDSFESTLIKNNQNDRRELPKQIRSSSFRKNRSNSFNVEGAKKIIFIQKDSNGLREVSCRPTFSTESNLKNRSNRPIKIMKHKTTNAIWSNVSMKRKKNNLNLNNMDTIDLDRQTKPNESIMRIQISYDEITF</sequence>
<dbReference type="AlphaFoldDB" id="A0A834VHE8"/>
<reference evidence="3" key="1">
    <citation type="journal article" date="2020" name="PLoS Negl. Trop. Dis.">
        <title>High-quality nuclear genome for Sarcoptes scabiei-A critical resource for a neglected parasite.</title>
        <authorList>
            <person name="Korhonen P.K."/>
            <person name="Gasser R.B."/>
            <person name="Ma G."/>
            <person name="Wang T."/>
            <person name="Stroehlein A.J."/>
            <person name="Young N.D."/>
            <person name="Ang C.S."/>
            <person name="Fernando D.D."/>
            <person name="Lu H.C."/>
            <person name="Taylor S."/>
            <person name="Reynolds S.L."/>
            <person name="Mofiz E."/>
            <person name="Najaraj S.H."/>
            <person name="Gowda H."/>
            <person name="Madugundu A."/>
            <person name="Renuse S."/>
            <person name="Holt D."/>
            <person name="Pandey A."/>
            <person name="Papenfuss A.T."/>
            <person name="Fischer K."/>
        </authorList>
    </citation>
    <scope>NUCLEOTIDE SEQUENCE [LARGE SCALE GENOMIC DNA]</scope>
</reference>
<accession>A0A834VHE8</accession>
<dbReference type="GO" id="GO:0000340">
    <property type="term" value="F:RNA 7-methylguanosine cap binding"/>
    <property type="evidence" value="ECO:0007669"/>
    <property type="project" value="InterPro"/>
</dbReference>
<evidence type="ECO:0000313" key="2">
    <source>
        <dbReference type="EnsemblMetazoa" id="KAF7495990.1"/>
    </source>
</evidence>
<dbReference type="InterPro" id="IPR019416">
    <property type="entry name" value="NCBP3"/>
</dbReference>
<proteinExistence type="predicted"/>
<organism evidence="1">
    <name type="scientific">Sarcoptes scabiei</name>
    <name type="common">Itch mite</name>
    <name type="synonym">Acarus scabiei</name>
    <dbReference type="NCBI Taxonomy" id="52283"/>
    <lineage>
        <taxon>Eukaryota</taxon>
        <taxon>Metazoa</taxon>
        <taxon>Ecdysozoa</taxon>
        <taxon>Arthropoda</taxon>
        <taxon>Chelicerata</taxon>
        <taxon>Arachnida</taxon>
        <taxon>Acari</taxon>
        <taxon>Acariformes</taxon>
        <taxon>Sarcoptiformes</taxon>
        <taxon>Astigmata</taxon>
        <taxon>Psoroptidia</taxon>
        <taxon>Sarcoptoidea</taxon>
        <taxon>Sarcoptidae</taxon>
        <taxon>Sarcoptinae</taxon>
        <taxon>Sarcoptes</taxon>
    </lineage>
</organism>
<gene>
    <name evidence="1" type="ORF">SSS_5749</name>
</gene>